<dbReference type="AlphaFoldDB" id="A0A3G9JHZ0"/>
<dbReference type="RefSeq" id="WP_125730997.1">
    <property type="nucleotide sequence ID" value="NZ_AP019314.1"/>
</dbReference>
<dbReference type="Proteomes" id="UP000278152">
    <property type="component" value="Chromosome"/>
</dbReference>
<dbReference type="EMBL" id="AP019314">
    <property type="protein sequence ID" value="BBH40176.1"/>
    <property type="molecule type" value="Genomic_DNA"/>
</dbReference>
<gene>
    <name evidence="2" type="ORF">myaer102_27280</name>
</gene>
<name>A0A3G9JHZ0_MICVR</name>
<reference evidence="2 3" key="1">
    <citation type="submission" date="2018-11" db="EMBL/GenBank/DDBJ databases">
        <title>Complete genome sequence of Microcystis aeruginosa NIES-102.</title>
        <authorList>
            <person name="Yamaguchi H."/>
            <person name="Suzuki S."/>
            <person name="Kawachi M."/>
        </authorList>
    </citation>
    <scope>NUCLEOTIDE SEQUENCE [LARGE SCALE GENOMIC DNA]</scope>
    <source>
        <strain evidence="2 3">NIES-102</strain>
    </source>
</reference>
<feature type="region of interest" description="Disordered" evidence="1">
    <location>
        <begin position="165"/>
        <end position="198"/>
    </location>
</feature>
<accession>A0A3G9JHZ0</accession>
<dbReference type="KEGG" id="mvz:myaer102_27280"/>
<protein>
    <submittedName>
        <fullName evidence="2">Uncharacterized protein</fullName>
    </submittedName>
</protein>
<evidence type="ECO:0000256" key="1">
    <source>
        <dbReference type="SAM" id="MobiDB-lite"/>
    </source>
</evidence>
<sequence>MSASPSVAQIVYGRGPGTSNFAPSFVAPSTPQFGLDTGVTCPTPSFNVNGFVGTANDYANANSNFSASSNSGVNNYGITVGFSVPLGGDLSKFCKDFAASRTSFERRRVENQLINSQVALIANCQYLYQQKYDFDNEAFSENGQFAALHSCRSLIPLFVKLGAASPPTEKTPDEGEGNPNEKPFSPPAKPVYIINPPQ</sequence>
<proteinExistence type="predicted"/>
<evidence type="ECO:0000313" key="2">
    <source>
        <dbReference type="EMBL" id="BBH40176.1"/>
    </source>
</evidence>
<evidence type="ECO:0000313" key="3">
    <source>
        <dbReference type="Proteomes" id="UP000278152"/>
    </source>
</evidence>
<organism evidence="2 3">
    <name type="scientific">Microcystis viridis NIES-102</name>
    <dbReference type="NCBI Taxonomy" id="213615"/>
    <lineage>
        <taxon>Bacteria</taxon>
        <taxon>Bacillati</taxon>
        <taxon>Cyanobacteriota</taxon>
        <taxon>Cyanophyceae</taxon>
        <taxon>Oscillatoriophycideae</taxon>
        <taxon>Chroococcales</taxon>
        <taxon>Microcystaceae</taxon>
        <taxon>Microcystis</taxon>
    </lineage>
</organism>